<dbReference type="GO" id="GO:0005886">
    <property type="term" value="C:plasma membrane"/>
    <property type="evidence" value="ECO:0007669"/>
    <property type="project" value="UniProtKB-SubCell"/>
</dbReference>
<keyword evidence="10" id="KW-1185">Reference proteome</keyword>
<keyword evidence="7 8" id="KW-0472">Membrane</keyword>
<sequence>MHGDGDDMDNMISLEMTMFFLILTGFAVRRLGLVGDRGKEGITDLVVNLILPCNIIKSFLIEFNTKILHSFLSILLISMFLQFGCILLAKLLYGKMQTDRSKSLQFGIICSNAGFLGNPVAEGVYGQMGLALASIYLIPQRIVMWSEGLAIFSKEIDKKQILKKVLLHPCIIACEIGLLLMLTQCPLPTAVKTFVGNLGDCNTILSMLVIGMIVSDIRLKEILDRDIIIYTVIRLLIIPALVYLPCTWLGLPEKVVGVSTLLAGMPAGATTSMLALKYHSDEKFATNLVIFSTAVSVLTIPLWARIL</sequence>
<feature type="transmembrane region" description="Helical" evidence="8">
    <location>
        <begin position="67"/>
        <end position="93"/>
    </location>
</feature>
<keyword evidence="6 8" id="KW-1133">Transmembrane helix</keyword>
<evidence type="ECO:0000256" key="7">
    <source>
        <dbReference type="ARBA" id="ARBA00023136"/>
    </source>
</evidence>
<feature type="transmembrane region" description="Helical" evidence="8">
    <location>
        <begin position="12"/>
        <end position="29"/>
    </location>
</feature>
<dbReference type="PANTHER" id="PTHR36838:SF1">
    <property type="entry name" value="SLR1864 PROTEIN"/>
    <property type="match status" value="1"/>
</dbReference>
<gene>
    <name evidence="9" type="ORF">RUMHYD_03463</name>
</gene>
<evidence type="ECO:0000256" key="5">
    <source>
        <dbReference type="ARBA" id="ARBA00022692"/>
    </source>
</evidence>
<dbReference type="EMBL" id="ACBZ01000185">
    <property type="protein sequence ID" value="EEG47660.1"/>
    <property type="molecule type" value="Genomic_DNA"/>
</dbReference>
<feature type="transmembrane region" description="Helical" evidence="8">
    <location>
        <begin position="194"/>
        <end position="215"/>
    </location>
</feature>
<evidence type="ECO:0000256" key="4">
    <source>
        <dbReference type="ARBA" id="ARBA00022475"/>
    </source>
</evidence>
<evidence type="ECO:0000313" key="9">
    <source>
        <dbReference type="EMBL" id="EEG47660.1"/>
    </source>
</evidence>
<feature type="transmembrane region" description="Helical" evidence="8">
    <location>
        <begin position="227"/>
        <end position="250"/>
    </location>
</feature>
<reference evidence="9 10" key="2">
    <citation type="submission" date="2009-02" db="EMBL/GenBank/DDBJ databases">
        <title>Draft genome sequence of Blautia hydrogenotrophica DSM 10507 (Ruminococcus hydrogenotrophicus DSM 10507).</title>
        <authorList>
            <person name="Sudarsanam P."/>
            <person name="Ley R."/>
            <person name="Guruge J."/>
            <person name="Turnbaugh P.J."/>
            <person name="Mahowald M."/>
            <person name="Liep D."/>
            <person name="Gordon J."/>
        </authorList>
    </citation>
    <scope>NUCLEOTIDE SEQUENCE [LARGE SCALE GENOMIC DNA]</scope>
    <source>
        <strain evidence="10">DSM 10507 / JCM 14656 / S5a33</strain>
    </source>
</reference>
<dbReference type="InterPro" id="IPR004776">
    <property type="entry name" value="Mem_transp_PIN-like"/>
</dbReference>
<evidence type="ECO:0000256" key="1">
    <source>
        <dbReference type="ARBA" id="ARBA00004651"/>
    </source>
</evidence>
<dbReference type="eggNOG" id="COG0679">
    <property type="taxonomic scope" value="Bacteria"/>
</dbReference>
<accession>C0CRE9</accession>
<keyword evidence="4" id="KW-1003">Cell membrane</keyword>
<comment type="similarity">
    <text evidence="2">Belongs to the auxin efflux carrier (TC 2.A.69) family.</text>
</comment>
<name>C0CRE9_BLAHS</name>
<evidence type="ECO:0000256" key="2">
    <source>
        <dbReference type="ARBA" id="ARBA00010145"/>
    </source>
</evidence>
<reference evidence="9 10" key="1">
    <citation type="submission" date="2009-01" db="EMBL/GenBank/DDBJ databases">
        <authorList>
            <person name="Fulton L."/>
            <person name="Clifton S."/>
            <person name="Fulton B."/>
            <person name="Xu J."/>
            <person name="Minx P."/>
            <person name="Pepin K.H."/>
            <person name="Johnson M."/>
            <person name="Bhonagiri V."/>
            <person name="Nash W.E."/>
            <person name="Mardis E.R."/>
            <person name="Wilson R.K."/>
        </authorList>
    </citation>
    <scope>NUCLEOTIDE SEQUENCE [LARGE SCALE GENOMIC DNA]</scope>
    <source>
        <strain evidence="10">DSM 10507 / JCM 14656 / S5a33</strain>
    </source>
</reference>
<dbReference type="PATRIC" id="fig|476272.21.peg.139"/>
<comment type="caution">
    <text evidence="9">The sequence shown here is derived from an EMBL/GenBank/DDBJ whole genome shotgun (WGS) entry which is preliminary data.</text>
</comment>
<dbReference type="Pfam" id="PF03547">
    <property type="entry name" value="Mem_trans"/>
    <property type="match status" value="1"/>
</dbReference>
<proteinExistence type="inferred from homology"/>
<dbReference type="HOGENOM" id="CLU_056175_1_1_9"/>
<dbReference type="PANTHER" id="PTHR36838">
    <property type="entry name" value="AUXIN EFFLUX CARRIER FAMILY PROTEIN"/>
    <property type="match status" value="1"/>
</dbReference>
<evidence type="ECO:0000256" key="8">
    <source>
        <dbReference type="SAM" id="Phobius"/>
    </source>
</evidence>
<dbReference type="GO" id="GO:0055085">
    <property type="term" value="P:transmembrane transport"/>
    <property type="evidence" value="ECO:0007669"/>
    <property type="project" value="InterPro"/>
</dbReference>
<feature type="transmembrane region" description="Helical" evidence="8">
    <location>
        <begin position="256"/>
        <end position="276"/>
    </location>
</feature>
<dbReference type="Gene3D" id="1.20.1530.20">
    <property type="match status" value="1"/>
</dbReference>
<protein>
    <recommendedName>
        <fullName evidence="11">Auxin efflux carrier</fullName>
    </recommendedName>
</protein>
<evidence type="ECO:0008006" key="11">
    <source>
        <dbReference type="Google" id="ProtNLM"/>
    </source>
</evidence>
<keyword evidence="5 8" id="KW-0812">Transmembrane</keyword>
<dbReference type="AlphaFoldDB" id="C0CRE9"/>
<dbReference type="Proteomes" id="UP000003100">
    <property type="component" value="Unassembled WGS sequence"/>
</dbReference>
<dbReference type="InterPro" id="IPR038770">
    <property type="entry name" value="Na+/solute_symporter_sf"/>
</dbReference>
<keyword evidence="3" id="KW-0813">Transport</keyword>
<feature type="transmembrane region" description="Helical" evidence="8">
    <location>
        <begin position="165"/>
        <end position="182"/>
    </location>
</feature>
<comment type="subcellular location">
    <subcellularLocation>
        <location evidence="1">Cell membrane</location>
        <topology evidence="1">Multi-pass membrane protein</topology>
    </subcellularLocation>
</comment>
<organism evidence="9 10">
    <name type="scientific">Blautia hydrogenotrophica (strain DSM 10507 / JCM 14656 / S5a33)</name>
    <name type="common">Ruminococcus hydrogenotrophicus</name>
    <dbReference type="NCBI Taxonomy" id="476272"/>
    <lineage>
        <taxon>Bacteria</taxon>
        <taxon>Bacillati</taxon>
        <taxon>Bacillota</taxon>
        <taxon>Clostridia</taxon>
        <taxon>Lachnospirales</taxon>
        <taxon>Lachnospiraceae</taxon>
        <taxon>Blautia</taxon>
    </lineage>
</organism>
<evidence type="ECO:0000256" key="3">
    <source>
        <dbReference type="ARBA" id="ARBA00022448"/>
    </source>
</evidence>
<feature type="transmembrane region" description="Helical" evidence="8">
    <location>
        <begin position="288"/>
        <end position="306"/>
    </location>
</feature>
<evidence type="ECO:0000313" key="10">
    <source>
        <dbReference type="Proteomes" id="UP000003100"/>
    </source>
</evidence>
<evidence type="ECO:0000256" key="6">
    <source>
        <dbReference type="ARBA" id="ARBA00022989"/>
    </source>
</evidence>